<dbReference type="InterPro" id="IPR020846">
    <property type="entry name" value="MFS_dom"/>
</dbReference>
<dbReference type="Pfam" id="PF00083">
    <property type="entry name" value="Sugar_tr"/>
    <property type="match status" value="2"/>
</dbReference>
<comment type="caution">
    <text evidence="8">The sequence shown here is derived from an EMBL/GenBank/DDBJ whole genome shotgun (WGS) entry which is preliminary data.</text>
</comment>
<name>A0A427Y3W4_9TREE</name>
<dbReference type="InterPro" id="IPR050360">
    <property type="entry name" value="MFS_Sugar_Transporters"/>
</dbReference>
<evidence type="ECO:0000256" key="6">
    <source>
        <dbReference type="SAM" id="Phobius"/>
    </source>
</evidence>
<dbReference type="InterPro" id="IPR005828">
    <property type="entry name" value="MFS_sugar_transport-like"/>
</dbReference>
<evidence type="ECO:0000313" key="9">
    <source>
        <dbReference type="Proteomes" id="UP000279259"/>
    </source>
</evidence>
<reference evidence="8 9" key="1">
    <citation type="submission" date="2018-11" db="EMBL/GenBank/DDBJ databases">
        <title>Genome sequence of Saitozyma podzolica DSM 27192.</title>
        <authorList>
            <person name="Aliyu H."/>
            <person name="Gorte O."/>
            <person name="Ochsenreither K."/>
        </authorList>
    </citation>
    <scope>NUCLEOTIDE SEQUENCE [LARGE SCALE GENOMIC DNA]</scope>
    <source>
        <strain evidence="8 9">DSM 27192</strain>
    </source>
</reference>
<gene>
    <name evidence="8" type="ORF">EHS25_003914</name>
</gene>
<proteinExistence type="inferred from homology"/>
<evidence type="ECO:0000256" key="2">
    <source>
        <dbReference type="ARBA" id="ARBA00010992"/>
    </source>
</evidence>
<dbReference type="GO" id="GO:0005351">
    <property type="term" value="F:carbohydrate:proton symporter activity"/>
    <property type="evidence" value="ECO:0007669"/>
    <property type="project" value="TreeGrafter"/>
</dbReference>
<feature type="transmembrane region" description="Helical" evidence="6">
    <location>
        <begin position="350"/>
        <end position="370"/>
    </location>
</feature>
<feature type="transmembrane region" description="Helical" evidence="6">
    <location>
        <begin position="446"/>
        <end position="467"/>
    </location>
</feature>
<keyword evidence="4 6" id="KW-1133">Transmembrane helix</keyword>
<comment type="similarity">
    <text evidence="2">Belongs to the major facilitator superfamily. Sugar transporter (TC 2.A.1.1) family.</text>
</comment>
<evidence type="ECO:0000256" key="1">
    <source>
        <dbReference type="ARBA" id="ARBA00004141"/>
    </source>
</evidence>
<dbReference type="AlphaFoldDB" id="A0A427Y3W4"/>
<dbReference type="InterPro" id="IPR005829">
    <property type="entry name" value="Sugar_transporter_CS"/>
</dbReference>
<feature type="transmembrane region" description="Helical" evidence="6">
    <location>
        <begin position="416"/>
        <end position="434"/>
    </location>
</feature>
<dbReference type="InterPro" id="IPR036259">
    <property type="entry name" value="MFS_trans_sf"/>
</dbReference>
<feature type="transmembrane region" description="Helical" evidence="6">
    <location>
        <begin position="113"/>
        <end position="133"/>
    </location>
</feature>
<keyword evidence="3 6" id="KW-0812">Transmembrane</keyword>
<dbReference type="OrthoDB" id="6612291at2759"/>
<dbReference type="SUPFAM" id="SSF103473">
    <property type="entry name" value="MFS general substrate transporter"/>
    <property type="match status" value="1"/>
</dbReference>
<dbReference type="EMBL" id="RSCD01000019">
    <property type="protein sequence ID" value="RSH85773.1"/>
    <property type="molecule type" value="Genomic_DNA"/>
</dbReference>
<dbReference type="PANTHER" id="PTHR48022:SF2">
    <property type="entry name" value="PLASTIDIC GLUCOSE TRANSPORTER 4"/>
    <property type="match status" value="1"/>
</dbReference>
<dbReference type="PROSITE" id="PS00216">
    <property type="entry name" value="SUGAR_TRANSPORT_1"/>
    <property type="match status" value="1"/>
</dbReference>
<feature type="domain" description="Major facilitator superfamily (MFS) profile" evidence="7">
    <location>
        <begin position="65"/>
        <end position="472"/>
    </location>
</feature>
<dbReference type="GO" id="GO:0016020">
    <property type="term" value="C:membrane"/>
    <property type="evidence" value="ECO:0007669"/>
    <property type="project" value="UniProtKB-SubCell"/>
</dbReference>
<feature type="transmembrane region" description="Helical" evidence="6">
    <location>
        <begin position="382"/>
        <end position="404"/>
    </location>
</feature>
<dbReference type="Gene3D" id="1.20.1250.20">
    <property type="entry name" value="MFS general substrate transporter like domains"/>
    <property type="match status" value="1"/>
</dbReference>
<dbReference type="PROSITE" id="PS50850">
    <property type="entry name" value="MFS"/>
    <property type="match status" value="1"/>
</dbReference>
<evidence type="ECO:0000256" key="4">
    <source>
        <dbReference type="ARBA" id="ARBA00022989"/>
    </source>
</evidence>
<keyword evidence="5 6" id="KW-0472">Membrane</keyword>
<comment type="subcellular location">
    <subcellularLocation>
        <location evidence="1">Membrane</location>
        <topology evidence="1">Multi-pass membrane protein</topology>
    </subcellularLocation>
</comment>
<feature type="transmembrane region" description="Helical" evidence="6">
    <location>
        <begin position="145"/>
        <end position="167"/>
    </location>
</feature>
<evidence type="ECO:0000256" key="5">
    <source>
        <dbReference type="ARBA" id="ARBA00023136"/>
    </source>
</evidence>
<dbReference type="PANTHER" id="PTHR48022">
    <property type="entry name" value="PLASTIDIC GLUCOSE TRANSPORTER 4"/>
    <property type="match status" value="1"/>
</dbReference>
<keyword evidence="9" id="KW-1185">Reference proteome</keyword>
<protein>
    <recommendedName>
        <fullName evidence="7">Major facilitator superfamily (MFS) profile domain-containing protein</fullName>
    </recommendedName>
</protein>
<sequence>MPANSVIDSPMPAELDIDDKAQVIHIDNPLQDEDAIENGLNGTTILKPHLGLIATVRAYPKVTFLCFISALSAISDGYQINLSGSIIAVPGFIDQFGFPTGANGAMVLNPNHVSLFGTVKVLFTGVGAALGTWPSDRFGRKPMILTIQIVLACGTILEMFSTTWAHWVGARTIEGFGNGLNISVTSVYIAELAPTDGRGALIAFYAVWALPPSLWRCAIWSNWAFTGTACLLWILLPETPRYYCQKGREADTKRVLTRLYGETPGYDVDAEYIMLEREVYDRAQANEERKAGSYAELSKQPNLITLGVPIVLSYSAYFFKLAGLKNPFIGTLGVNVAASMFILERVGRRMPLLVGGAICVICVICIGGTLKSTGSGVGNGLIALACIWCCSFSIGNAPLVYTYASEVATVRLRAKTTGVAMGIVNCSQIAWMYATPVMLNSPNVGLSNTAFVYAAAGGIIWFLNFFFTPEIKGRTFEELDELFDRRVPTWKFPATETKVDIARKEQAGRGQV</sequence>
<evidence type="ECO:0000313" key="8">
    <source>
        <dbReference type="EMBL" id="RSH85773.1"/>
    </source>
</evidence>
<feature type="transmembrane region" description="Helical" evidence="6">
    <location>
        <begin position="218"/>
        <end position="236"/>
    </location>
</feature>
<dbReference type="PROSITE" id="PS00217">
    <property type="entry name" value="SUGAR_TRANSPORT_2"/>
    <property type="match status" value="1"/>
</dbReference>
<accession>A0A427Y3W4</accession>
<evidence type="ECO:0000256" key="3">
    <source>
        <dbReference type="ARBA" id="ARBA00022692"/>
    </source>
</evidence>
<evidence type="ECO:0000259" key="7">
    <source>
        <dbReference type="PROSITE" id="PS50850"/>
    </source>
</evidence>
<organism evidence="8 9">
    <name type="scientific">Saitozyma podzolica</name>
    <dbReference type="NCBI Taxonomy" id="1890683"/>
    <lineage>
        <taxon>Eukaryota</taxon>
        <taxon>Fungi</taxon>
        <taxon>Dikarya</taxon>
        <taxon>Basidiomycota</taxon>
        <taxon>Agaricomycotina</taxon>
        <taxon>Tremellomycetes</taxon>
        <taxon>Tremellales</taxon>
        <taxon>Trimorphomycetaceae</taxon>
        <taxon>Saitozyma</taxon>
    </lineage>
</organism>
<dbReference type="Proteomes" id="UP000279259">
    <property type="component" value="Unassembled WGS sequence"/>
</dbReference>